<feature type="transmembrane region" description="Helical" evidence="3">
    <location>
        <begin position="17"/>
        <end position="34"/>
    </location>
</feature>
<dbReference type="EMBL" id="JH636049">
    <property type="protein sequence ID" value="EID54754.1"/>
    <property type="molecule type" value="Genomic_DNA"/>
</dbReference>
<evidence type="ECO:0000256" key="2">
    <source>
        <dbReference type="SAM" id="MobiDB-lite"/>
    </source>
</evidence>
<dbReference type="eggNOG" id="ENOG5033Y1Q">
    <property type="taxonomic scope" value="Bacteria"/>
</dbReference>
<dbReference type="InterPro" id="IPR046706">
    <property type="entry name" value="DUF6779"/>
</dbReference>
<name>I0V3Q1_9PSEU</name>
<feature type="transmembrane region" description="Helical" evidence="3">
    <location>
        <begin position="40"/>
        <end position="60"/>
    </location>
</feature>
<feature type="compositionally biased region" description="Basic and acidic residues" evidence="2">
    <location>
        <begin position="339"/>
        <end position="353"/>
    </location>
</feature>
<keyword evidence="6" id="KW-1185">Reference proteome</keyword>
<evidence type="ECO:0000313" key="5">
    <source>
        <dbReference type="EMBL" id="EID54754.1"/>
    </source>
</evidence>
<dbReference type="Pfam" id="PF20570">
    <property type="entry name" value="DUF6779"/>
    <property type="match status" value="1"/>
</dbReference>
<keyword evidence="3" id="KW-1133">Transmembrane helix</keyword>
<dbReference type="Proteomes" id="UP000004691">
    <property type="component" value="Unassembled WGS sequence"/>
</dbReference>
<feature type="compositionally biased region" description="Low complexity" evidence="2">
    <location>
        <begin position="258"/>
        <end position="267"/>
    </location>
</feature>
<keyword evidence="1" id="KW-0175">Coiled coil</keyword>
<feature type="region of interest" description="Disordered" evidence="2">
    <location>
        <begin position="196"/>
        <end position="541"/>
    </location>
</feature>
<feature type="compositionally biased region" description="Acidic residues" evidence="2">
    <location>
        <begin position="197"/>
        <end position="206"/>
    </location>
</feature>
<reference evidence="5 6" key="1">
    <citation type="submission" date="2012-01" db="EMBL/GenBank/DDBJ databases">
        <title>Improved High-Quality Draft sequence of Saccharomonospora xinjiangensis XJ-54.</title>
        <authorList>
            <consortium name="US DOE Joint Genome Institute"/>
            <person name="Lucas S."/>
            <person name="Han J."/>
            <person name="Lapidus A."/>
            <person name="Cheng J.-F."/>
            <person name="Goodwin L."/>
            <person name="Pitluck S."/>
            <person name="Peters L."/>
            <person name="Mikhailova N."/>
            <person name="Teshima H."/>
            <person name="Detter J.C."/>
            <person name="Han C."/>
            <person name="Tapia R."/>
            <person name="Land M."/>
            <person name="Hauser L."/>
            <person name="Kyrpides N."/>
            <person name="Ivanova N."/>
            <person name="Pagani I."/>
            <person name="Brambilla E.-M."/>
            <person name="Klenk H.-P."/>
            <person name="Woyke T."/>
        </authorList>
    </citation>
    <scope>NUCLEOTIDE SEQUENCE [LARGE SCALE GENOMIC DNA]</scope>
    <source>
        <strain evidence="5 6">XJ-54</strain>
    </source>
</reference>
<dbReference type="RefSeq" id="WP_006238901.1">
    <property type="nucleotide sequence ID" value="NZ_JH636049.1"/>
</dbReference>
<dbReference type="HOGENOM" id="CLU_018761_0_0_11"/>
<feature type="coiled-coil region" evidence="1">
    <location>
        <begin position="84"/>
        <end position="134"/>
    </location>
</feature>
<feature type="compositionally biased region" description="Pro residues" evidence="2">
    <location>
        <begin position="414"/>
        <end position="427"/>
    </location>
</feature>
<evidence type="ECO:0000256" key="1">
    <source>
        <dbReference type="SAM" id="Coils"/>
    </source>
</evidence>
<evidence type="ECO:0000313" key="6">
    <source>
        <dbReference type="Proteomes" id="UP000004691"/>
    </source>
</evidence>
<accession>I0V3Q1</accession>
<keyword evidence="3" id="KW-0472">Membrane</keyword>
<evidence type="ECO:0000259" key="4">
    <source>
        <dbReference type="Pfam" id="PF20570"/>
    </source>
</evidence>
<proteinExistence type="predicted"/>
<dbReference type="STRING" id="882086.SacxiDRAFT_2532"/>
<dbReference type="AlphaFoldDB" id="I0V3Q1"/>
<feature type="compositionally biased region" description="Basic and acidic residues" evidence="2">
    <location>
        <begin position="233"/>
        <end position="249"/>
    </location>
</feature>
<evidence type="ECO:0000256" key="3">
    <source>
        <dbReference type="SAM" id="Phobius"/>
    </source>
</evidence>
<feature type="domain" description="DUF6779" evidence="4">
    <location>
        <begin position="42"/>
        <end position="149"/>
    </location>
</feature>
<protein>
    <recommendedName>
        <fullName evidence="4">DUF6779 domain-containing protein</fullName>
    </recommendedName>
</protein>
<gene>
    <name evidence="5" type="ORF">SacxiDRAFT_2532</name>
</gene>
<sequence>MTGVGDDSRDRSAAKPWLAVGFLLAIGATLALVLTDDLRWIRLAVVAALWAALIGALMAAKYRKQAVLNEKSVAKAQKIYELELQKEIAARREHELEVEAETRQRIEAERSEELEALREELRSLRDNLQNLFGGEVLWERVALTAQSTRMRKIGDDQRLVTAGEVAGGRPAITVGVDPADALDSPTELIGRIRDLDVQPETEEADEPVVARAEQPRRREPGTPRTRFVPRPARPAEDGGSAKRPADPPTRRVQPRPGAAMARASEAANRARAEMSRPQQRPVARPNGTSPAAYSPHRSPEAESPGTDAERSRPAISPVEGRVARSLDPEGPPAARRTRPAVEEAPTRTQRPVEARTAVTPPVGGRQGQPKPQQESPDTAGTEIRRPVKPVRRAPAKPAPVESPVEATVAERPNRPVPAPPEPNPTLPPEVGEVPRSGGRRRRAEPEEATSSSGGGRRHRAGDDEPAWMSSVPSGGSRRSRSAPEPDATDSAQSGGRRRAAEPVEASDEPAGSHAEGRSVSELLAAYGAGGSTPRRRRRAAD</sequence>
<organism evidence="5 6">
    <name type="scientific">Saccharomonospora xinjiangensis XJ-54</name>
    <dbReference type="NCBI Taxonomy" id="882086"/>
    <lineage>
        <taxon>Bacteria</taxon>
        <taxon>Bacillati</taxon>
        <taxon>Actinomycetota</taxon>
        <taxon>Actinomycetes</taxon>
        <taxon>Pseudonocardiales</taxon>
        <taxon>Pseudonocardiaceae</taxon>
        <taxon>Saccharomonospora</taxon>
    </lineage>
</organism>
<feature type="compositionally biased region" description="Polar residues" evidence="2">
    <location>
        <begin position="369"/>
        <end position="378"/>
    </location>
</feature>
<dbReference type="OrthoDB" id="4774085at2"/>
<keyword evidence="3" id="KW-0812">Transmembrane</keyword>